<proteinExistence type="predicted"/>
<protein>
    <submittedName>
        <fullName evidence="1">Uncharacterized protein</fullName>
    </submittedName>
</protein>
<evidence type="ECO:0000313" key="1">
    <source>
        <dbReference type="EMBL" id="KAG6773683.1"/>
    </source>
</evidence>
<reference evidence="1" key="1">
    <citation type="journal article" date="2020" name="bioRxiv">
        <title>Hybrid origin of Populus tomentosa Carr. identified through genome sequencing and phylogenomic analysis.</title>
        <authorList>
            <person name="An X."/>
            <person name="Gao K."/>
            <person name="Chen Z."/>
            <person name="Li J."/>
            <person name="Yang X."/>
            <person name="Yang X."/>
            <person name="Zhou J."/>
            <person name="Guo T."/>
            <person name="Zhao T."/>
            <person name="Huang S."/>
            <person name="Miao D."/>
            <person name="Khan W.U."/>
            <person name="Rao P."/>
            <person name="Ye M."/>
            <person name="Lei B."/>
            <person name="Liao W."/>
            <person name="Wang J."/>
            <person name="Ji L."/>
            <person name="Li Y."/>
            <person name="Guo B."/>
            <person name="Mustafa N.S."/>
            <person name="Li S."/>
            <person name="Yun Q."/>
            <person name="Keller S.R."/>
            <person name="Mao J."/>
            <person name="Zhang R."/>
            <person name="Strauss S.H."/>
        </authorList>
    </citation>
    <scope>NUCLEOTIDE SEQUENCE</scope>
    <source>
        <strain evidence="1">GM15</strain>
        <tissue evidence="1">Leaf</tissue>
    </source>
</reference>
<name>A0A8X7ZML0_POPTO</name>
<organism evidence="1 2">
    <name type="scientific">Populus tomentosa</name>
    <name type="common">Chinese white poplar</name>
    <dbReference type="NCBI Taxonomy" id="118781"/>
    <lineage>
        <taxon>Eukaryota</taxon>
        <taxon>Viridiplantae</taxon>
        <taxon>Streptophyta</taxon>
        <taxon>Embryophyta</taxon>
        <taxon>Tracheophyta</taxon>
        <taxon>Spermatophyta</taxon>
        <taxon>Magnoliopsida</taxon>
        <taxon>eudicotyledons</taxon>
        <taxon>Gunneridae</taxon>
        <taxon>Pentapetalae</taxon>
        <taxon>rosids</taxon>
        <taxon>fabids</taxon>
        <taxon>Malpighiales</taxon>
        <taxon>Salicaceae</taxon>
        <taxon>Saliceae</taxon>
        <taxon>Populus</taxon>
    </lineage>
</organism>
<keyword evidence="2" id="KW-1185">Reference proteome</keyword>
<dbReference type="Proteomes" id="UP000886885">
    <property type="component" value="Chromosome 5D"/>
</dbReference>
<accession>A0A8X7ZML0</accession>
<evidence type="ECO:0000313" key="2">
    <source>
        <dbReference type="Proteomes" id="UP000886885"/>
    </source>
</evidence>
<sequence>MKFCAIMSVGWRFGVRILTRWLEDMKVDGRRENKIEHQCVWCVFGVGMMKFDKSRQICYSFHGYSSFLQEEEGWEMTQVLGGIFGVLCRMGWATSKRLNFKSYSFILLKKPGYLLLCNFLFVQRIPGGQNCR</sequence>
<comment type="caution">
    <text evidence="1">The sequence shown here is derived from an EMBL/GenBank/DDBJ whole genome shotgun (WGS) entry which is preliminary data.</text>
</comment>
<gene>
    <name evidence="1" type="ORF">POTOM_020996</name>
</gene>
<dbReference type="AlphaFoldDB" id="A0A8X7ZML0"/>
<dbReference type="EMBL" id="JAAWWB010000010">
    <property type="protein sequence ID" value="KAG6773683.1"/>
    <property type="molecule type" value="Genomic_DNA"/>
</dbReference>